<sequence>MKKSQVLDSSESYDIVIPVDETGSFVYPEVAVAKELKRQFPSLSILFLRPPQGVGFRIVHQEGFPAHPFPVAEGRSQQKLRYLNVFYHVSVGVYHVRQLLKKFQPRLVLGASTRLTASTLYAAYLLHIPTLILEVNYRPGFATQLLSKSVDRIALGFQETASAFSRPNVIYTGTPVRKEFYLIGKTSPPDKGEKQNILIISGSHGNHAINQAAIDALPYLLPQRNQFIFTHQSGSADYAYVKQNYDREGFRAEVLEYIDDMPKMYAKAHLVICQGGGSTIAELHASRRPAIIIPAIAAQKQQTYNALGIQELGIAKIIPEPELSGETLAEALQNIGNHPESVSQIWTNDLEFGQKTATERVVEICLQLTRSTIGRSLEDSYDRT</sequence>
<evidence type="ECO:0000256" key="5">
    <source>
        <dbReference type="ARBA" id="ARBA00022960"/>
    </source>
</evidence>
<evidence type="ECO:0000256" key="6">
    <source>
        <dbReference type="ARBA" id="ARBA00022984"/>
    </source>
</evidence>
<comment type="caution">
    <text evidence="10">Lacks conserved residue(s) required for the propagation of feature annotation.</text>
</comment>
<name>A0A081C853_VECG1</name>
<evidence type="ECO:0000256" key="9">
    <source>
        <dbReference type="ARBA" id="ARBA00023316"/>
    </source>
</evidence>
<dbReference type="SUPFAM" id="SSF53756">
    <property type="entry name" value="UDP-Glycosyltransferase/glycogen phosphorylase"/>
    <property type="match status" value="1"/>
</dbReference>
<feature type="binding site" evidence="10">
    <location>
        <position position="302"/>
    </location>
    <ligand>
        <name>UDP-N-acetyl-alpha-D-glucosamine</name>
        <dbReference type="ChEBI" id="CHEBI:57705"/>
    </ligand>
</feature>
<dbReference type="GO" id="GO:0005886">
    <property type="term" value="C:plasma membrane"/>
    <property type="evidence" value="ECO:0007669"/>
    <property type="project" value="UniProtKB-SubCell"/>
</dbReference>
<keyword evidence="5 10" id="KW-0133">Cell shape</keyword>
<evidence type="ECO:0000313" key="13">
    <source>
        <dbReference type="EMBL" id="GAK60758.1"/>
    </source>
</evidence>
<evidence type="ECO:0000256" key="2">
    <source>
        <dbReference type="ARBA" id="ARBA00022618"/>
    </source>
</evidence>
<keyword evidence="7 10" id="KW-0472">Membrane</keyword>
<evidence type="ECO:0000256" key="8">
    <source>
        <dbReference type="ARBA" id="ARBA00023306"/>
    </source>
</evidence>
<evidence type="ECO:0000259" key="11">
    <source>
        <dbReference type="Pfam" id="PF03033"/>
    </source>
</evidence>
<evidence type="ECO:0000256" key="1">
    <source>
        <dbReference type="ARBA" id="ARBA00022475"/>
    </source>
</evidence>
<dbReference type="GO" id="GO:0005975">
    <property type="term" value="P:carbohydrate metabolic process"/>
    <property type="evidence" value="ECO:0007669"/>
    <property type="project" value="InterPro"/>
</dbReference>
<dbReference type="GO" id="GO:0008360">
    <property type="term" value="P:regulation of cell shape"/>
    <property type="evidence" value="ECO:0007669"/>
    <property type="project" value="UniProtKB-KW"/>
</dbReference>
<keyword evidence="8 10" id="KW-0131">Cell cycle</keyword>
<dbReference type="EMBL" id="DF820474">
    <property type="protein sequence ID" value="GAK60758.1"/>
    <property type="molecule type" value="Genomic_DNA"/>
</dbReference>
<dbReference type="PANTHER" id="PTHR21015:SF22">
    <property type="entry name" value="GLYCOSYLTRANSFERASE"/>
    <property type="match status" value="1"/>
</dbReference>
<dbReference type="HAMAP" id="MF_00033">
    <property type="entry name" value="MurG"/>
    <property type="match status" value="1"/>
</dbReference>
<keyword evidence="2 10" id="KW-0132">Cell division</keyword>
<dbReference type="GO" id="GO:0051991">
    <property type="term" value="F:UDP-N-acetyl-D-glucosamine:N-acetylmuramoyl-L-alanyl-D-glutamyl-meso-2,6-diaminopimelyl-D-alanyl-D-alanine-diphosphoundecaprenol 4-beta-N-acetylglucosaminlytransferase activity"/>
    <property type="evidence" value="ECO:0007669"/>
    <property type="project" value="RHEA"/>
</dbReference>
<keyword evidence="6 10" id="KW-0573">Peptidoglycan synthesis</keyword>
<feature type="binding site" evidence="10">
    <location>
        <position position="258"/>
    </location>
    <ligand>
        <name>UDP-N-acetyl-alpha-D-glucosamine</name>
        <dbReference type="ChEBI" id="CHEBI:57705"/>
    </ligand>
</feature>
<dbReference type="InterPro" id="IPR004276">
    <property type="entry name" value="GlycoTrans_28_N"/>
</dbReference>
<comment type="catalytic activity">
    <reaction evidence="10">
        <text>di-trans,octa-cis-undecaprenyl diphospho-N-acetyl-alpha-D-muramoyl-L-alanyl-D-glutamyl-meso-2,6-diaminopimeloyl-D-alanyl-D-alanine + UDP-N-acetyl-alpha-D-glucosamine = di-trans,octa-cis-undecaprenyl diphospho-[N-acetyl-alpha-D-glucosaminyl-(1-&gt;4)]-N-acetyl-alpha-D-muramoyl-L-alanyl-D-glutamyl-meso-2,6-diaminopimeloyl-D-alanyl-D-alanine + UDP + H(+)</text>
        <dbReference type="Rhea" id="RHEA:31227"/>
        <dbReference type="ChEBI" id="CHEBI:15378"/>
        <dbReference type="ChEBI" id="CHEBI:57705"/>
        <dbReference type="ChEBI" id="CHEBI:58223"/>
        <dbReference type="ChEBI" id="CHEBI:61387"/>
        <dbReference type="ChEBI" id="CHEBI:61388"/>
        <dbReference type="EC" id="2.4.1.227"/>
    </reaction>
</comment>
<feature type="domain" description="Glycosyltransferase family 28 N-terminal" evidence="11">
    <location>
        <begin position="26"/>
        <end position="154"/>
    </location>
</feature>
<dbReference type="HOGENOM" id="CLU_037404_0_1_0"/>
<comment type="function">
    <text evidence="10">Cell wall formation. Catalyzes the transfer of a GlcNAc subunit on undecaprenyl-pyrophosphoryl-MurNAc-pentapeptide (lipid intermediate I) to form undecaprenyl-pyrophosphoryl-MurNAc-(pentapeptide)GlcNAc (lipid intermediate II).</text>
</comment>
<dbReference type="Pfam" id="PF04101">
    <property type="entry name" value="Glyco_tran_28_C"/>
    <property type="match status" value="1"/>
</dbReference>
<dbReference type="GO" id="GO:0050511">
    <property type="term" value="F:undecaprenyldiphospho-muramoylpentapeptide beta-N-acetylglucosaminyltransferase activity"/>
    <property type="evidence" value="ECO:0007669"/>
    <property type="project" value="UniProtKB-UniRule"/>
</dbReference>
<evidence type="ECO:0000256" key="4">
    <source>
        <dbReference type="ARBA" id="ARBA00022679"/>
    </source>
</evidence>
<evidence type="ECO:0000256" key="10">
    <source>
        <dbReference type="HAMAP-Rule" id="MF_00033"/>
    </source>
</evidence>
<evidence type="ECO:0000256" key="3">
    <source>
        <dbReference type="ARBA" id="ARBA00022676"/>
    </source>
</evidence>
<keyword evidence="4 10" id="KW-0808">Transferase</keyword>
<comment type="similarity">
    <text evidence="10">Belongs to the glycosyltransferase 28 family. MurG subfamily.</text>
</comment>
<dbReference type="InterPro" id="IPR006009">
    <property type="entry name" value="GlcNAc_MurG"/>
</dbReference>
<dbReference type="CDD" id="cd03785">
    <property type="entry name" value="GT28_MurG"/>
    <property type="match status" value="1"/>
</dbReference>
<dbReference type="GO" id="GO:0009252">
    <property type="term" value="P:peptidoglycan biosynthetic process"/>
    <property type="evidence" value="ECO:0007669"/>
    <property type="project" value="UniProtKB-UniRule"/>
</dbReference>
<dbReference type="GO" id="GO:0051301">
    <property type="term" value="P:cell division"/>
    <property type="evidence" value="ECO:0007669"/>
    <property type="project" value="UniProtKB-KW"/>
</dbReference>
<dbReference type="eggNOG" id="COG0707">
    <property type="taxonomic scope" value="Bacteria"/>
</dbReference>
<evidence type="ECO:0000256" key="7">
    <source>
        <dbReference type="ARBA" id="ARBA00023136"/>
    </source>
</evidence>
<dbReference type="Gene3D" id="3.40.50.2000">
    <property type="entry name" value="Glycogen Phosphorylase B"/>
    <property type="match status" value="2"/>
</dbReference>
<gene>
    <name evidence="10" type="primary">murG</name>
    <name evidence="13" type="ORF">U27_00656</name>
</gene>
<evidence type="ECO:0000259" key="12">
    <source>
        <dbReference type="Pfam" id="PF04101"/>
    </source>
</evidence>
<dbReference type="Pfam" id="PF03033">
    <property type="entry name" value="Glyco_transf_28"/>
    <property type="match status" value="1"/>
</dbReference>
<dbReference type="Proteomes" id="UP000030661">
    <property type="component" value="Unassembled WGS sequence"/>
</dbReference>
<comment type="pathway">
    <text evidence="10">Cell wall biogenesis; peptidoglycan biosynthesis.</text>
</comment>
<organism evidence="13">
    <name type="scientific">Vecturithrix granuli</name>
    <dbReference type="NCBI Taxonomy" id="1499967"/>
    <lineage>
        <taxon>Bacteria</taxon>
        <taxon>Candidatus Moduliflexota</taxon>
        <taxon>Candidatus Vecturitrichia</taxon>
        <taxon>Candidatus Vecturitrichales</taxon>
        <taxon>Candidatus Vecturitrichaceae</taxon>
        <taxon>Candidatus Vecturithrix</taxon>
    </lineage>
</organism>
<dbReference type="STRING" id="1499967.U27_00656"/>
<dbReference type="EC" id="2.4.1.227" evidence="10"/>
<feature type="binding site" evidence="10">
    <location>
        <position position="136"/>
    </location>
    <ligand>
        <name>UDP-N-acetyl-alpha-D-glucosamine</name>
        <dbReference type="ChEBI" id="CHEBI:57705"/>
    </ligand>
</feature>
<dbReference type="AlphaFoldDB" id="A0A081C853"/>
<feature type="binding site" evidence="10">
    <location>
        <position position="177"/>
    </location>
    <ligand>
        <name>UDP-N-acetyl-alpha-D-glucosamine</name>
        <dbReference type="ChEBI" id="CHEBI:57705"/>
    </ligand>
</feature>
<keyword evidence="9 10" id="KW-0961">Cell wall biogenesis/degradation</keyword>
<dbReference type="PANTHER" id="PTHR21015">
    <property type="entry name" value="UDP-N-ACETYLGLUCOSAMINE--N-ACETYLMURAMYL-(PENTAPEPTIDE) PYROPHOSPHORYL-UNDECAPRENOL N-ACETYLGLUCOSAMINE TRANSFERASE 1"/>
    <property type="match status" value="1"/>
</dbReference>
<keyword evidence="1 10" id="KW-1003">Cell membrane</keyword>
<dbReference type="GO" id="GO:0071555">
    <property type="term" value="P:cell wall organization"/>
    <property type="evidence" value="ECO:0007669"/>
    <property type="project" value="UniProtKB-KW"/>
</dbReference>
<keyword evidence="3 10" id="KW-0328">Glycosyltransferase</keyword>
<feature type="domain" description="Glycosyl transferase family 28 C-terminal" evidence="12">
    <location>
        <begin position="197"/>
        <end position="341"/>
    </location>
</feature>
<comment type="subcellular location">
    <subcellularLocation>
        <location evidence="10">Cell membrane</location>
        <topology evidence="10">Peripheral membrane protein</topology>
        <orientation evidence="10">Cytoplasmic side</orientation>
    </subcellularLocation>
</comment>
<accession>A0A081C853</accession>
<protein>
    <recommendedName>
        <fullName evidence="10">UDP-N-acetylglucosamine--N-acetylmuramyl-(pentapeptide) pyrophosphoryl-undecaprenol N-acetylglucosamine transferase</fullName>
        <ecNumber evidence="10">2.4.1.227</ecNumber>
    </recommendedName>
    <alternativeName>
        <fullName evidence="10">Undecaprenyl-PP-MurNAc-pentapeptide-UDPGlcNAc GlcNAc transferase</fullName>
    </alternativeName>
</protein>
<evidence type="ECO:0000313" key="14">
    <source>
        <dbReference type="Proteomes" id="UP000030661"/>
    </source>
</evidence>
<reference evidence="13" key="1">
    <citation type="journal article" date="2015" name="PeerJ">
        <title>First genomic representation of candidate bacterial phylum KSB3 points to enhanced environmental sensing as a trigger of wastewater bulking.</title>
        <authorList>
            <person name="Sekiguchi Y."/>
            <person name="Ohashi A."/>
            <person name="Parks D.H."/>
            <person name="Yamauchi T."/>
            <person name="Tyson G.W."/>
            <person name="Hugenholtz P."/>
        </authorList>
    </citation>
    <scope>NUCLEOTIDE SEQUENCE [LARGE SCALE GENOMIC DNA]</scope>
</reference>
<dbReference type="InterPro" id="IPR007235">
    <property type="entry name" value="Glyco_trans_28_C"/>
</dbReference>
<dbReference type="UniPathway" id="UPA00219"/>
<feature type="binding site" evidence="10">
    <location>
        <position position="203"/>
    </location>
    <ligand>
        <name>UDP-N-acetyl-alpha-D-glucosamine</name>
        <dbReference type="ChEBI" id="CHEBI:57705"/>
    </ligand>
</feature>
<keyword evidence="14" id="KW-1185">Reference proteome</keyword>
<proteinExistence type="inferred from homology"/>